<keyword evidence="1" id="KW-1133">Transmembrane helix</keyword>
<dbReference type="AlphaFoldDB" id="G8PCQ6"/>
<dbReference type="STRING" id="701521.PECL_750"/>
<dbReference type="PATRIC" id="fig|701521.8.peg.719"/>
<dbReference type="RefSeq" id="WP_014215238.1">
    <property type="nucleotide sequence ID" value="NC_016605.1"/>
</dbReference>
<dbReference type="KEGG" id="pce:PECL_750"/>
<organism evidence="2 3">
    <name type="scientific">Pediococcus claussenii (strain ATCC BAA-344 / DSM 14800 / JCM 18046 / KCTC 3811 / LMG 21948 / P06)</name>
    <dbReference type="NCBI Taxonomy" id="701521"/>
    <lineage>
        <taxon>Bacteria</taxon>
        <taxon>Bacillati</taxon>
        <taxon>Bacillota</taxon>
        <taxon>Bacilli</taxon>
        <taxon>Lactobacillales</taxon>
        <taxon>Lactobacillaceae</taxon>
        <taxon>Pediococcus</taxon>
    </lineage>
</organism>
<protein>
    <submittedName>
        <fullName evidence="2">Uncharacterized protein</fullName>
    </submittedName>
</protein>
<dbReference type="HOGENOM" id="CLU_2900169_0_0_9"/>
<sequence>MKKIVKRQNGFVLLEAVVALTIICGCLGWSLNTWKTWSMEKKQNIQILEKERARLNDWRKKI</sequence>
<keyword evidence="1" id="KW-0472">Membrane</keyword>
<evidence type="ECO:0000256" key="1">
    <source>
        <dbReference type="SAM" id="Phobius"/>
    </source>
</evidence>
<gene>
    <name evidence="2" type="ordered locus">PECL_750</name>
</gene>
<dbReference type="EMBL" id="CP003137">
    <property type="protein sequence ID" value="AEV95041.1"/>
    <property type="molecule type" value="Genomic_DNA"/>
</dbReference>
<reference evidence="2 3" key="1">
    <citation type="journal article" date="2012" name="J. Bacteriol.">
        <title>Complete Genome Sequence of the Beer Spoilage Organism Pediococcus claussenii ATCC BAA-344T.</title>
        <authorList>
            <person name="Pittet V."/>
            <person name="Abegunde T."/>
            <person name="Marfleet T."/>
            <person name="Haakensen M."/>
            <person name="Morrow K."/>
            <person name="Jayaprakash T."/>
            <person name="Schroeder K."/>
            <person name="Trost B."/>
            <person name="Byrns S."/>
            <person name="Bergsveinson J."/>
            <person name="Kusalik A."/>
            <person name="Ziola B."/>
        </authorList>
    </citation>
    <scope>NUCLEOTIDE SEQUENCE [LARGE SCALE GENOMIC DNA]</scope>
    <source>
        <strain evidence="2 3">ATCC BAA-344</strain>
    </source>
</reference>
<accession>G8PCQ6</accession>
<feature type="transmembrane region" description="Helical" evidence="1">
    <location>
        <begin position="12"/>
        <end position="31"/>
    </location>
</feature>
<dbReference type="Proteomes" id="UP000005444">
    <property type="component" value="Chromosome"/>
</dbReference>
<evidence type="ECO:0000313" key="3">
    <source>
        <dbReference type="Proteomes" id="UP000005444"/>
    </source>
</evidence>
<evidence type="ECO:0000313" key="2">
    <source>
        <dbReference type="EMBL" id="AEV95041.1"/>
    </source>
</evidence>
<dbReference type="PROSITE" id="PS51257">
    <property type="entry name" value="PROKAR_LIPOPROTEIN"/>
    <property type="match status" value="1"/>
</dbReference>
<keyword evidence="3" id="KW-1185">Reference proteome</keyword>
<name>G8PCQ6_PEDCP</name>
<proteinExistence type="predicted"/>
<keyword evidence="1" id="KW-0812">Transmembrane</keyword>